<dbReference type="Proteomes" id="UP000001357">
    <property type="component" value="Unassembled WGS sequence"/>
</dbReference>
<keyword evidence="4" id="KW-0460">Magnesium</keyword>
<reference evidence="6 7" key="1">
    <citation type="journal article" date="2008" name="Nature">
        <title>The genome of the choanoflagellate Monosiga brevicollis and the origin of metazoans.</title>
        <authorList>
            <consortium name="JGI Sequencing"/>
            <person name="King N."/>
            <person name="Westbrook M.J."/>
            <person name="Young S.L."/>
            <person name="Kuo A."/>
            <person name="Abedin M."/>
            <person name="Chapman J."/>
            <person name="Fairclough S."/>
            <person name="Hellsten U."/>
            <person name="Isogai Y."/>
            <person name="Letunic I."/>
            <person name="Marr M."/>
            <person name="Pincus D."/>
            <person name="Putnam N."/>
            <person name="Rokas A."/>
            <person name="Wright K.J."/>
            <person name="Zuzow R."/>
            <person name="Dirks W."/>
            <person name="Good M."/>
            <person name="Goodstein D."/>
            <person name="Lemons D."/>
            <person name="Li W."/>
            <person name="Lyons J.B."/>
            <person name="Morris A."/>
            <person name="Nichols S."/>
            <person name="Richter D.J."/>
            <person name="Salamov A."/>
            <person name="Bork P."/>
            <person name="Lim W.A."/>
            <person name="Manning G."/>
            <person name="Miller W.T."/>
            <person name="McGinnis W."/>
            <person name="Shapiro H."/>
            <person name="Tjian R."/>
            <person name="Grigoriev I.V."/>
            <person name="Rokhsar D."/>
        </authorList>
    </citation>
    <scope>NUCLEOTIDE SEQUENCE [LARGE SCALE GENOMIC DNA]</scope>
    <source>
        <strain evidence="7">MX1 / ATCC 50154</strain>
    </source>
</reference>
<evidence type="ECO:0000256" key="5">
    <source>
        <dbReference type="ARBA" id="ARBA00039666"/>
    </source>
</evidence>
<accession>A9UPU4</accession>
<evidence type="ECO:0000256" key="2">
    <source>
        <dbReference type="ARBA" id="ARBA00007958"/>
    </source>
</evidence>
<dbReference type="InParanoid" id="A9UPU4"/>
<evidence type="ECO:0000256" key="1">
    <source>
        <dbReference type="ARBA" id="ARBA00001946"/>
    </source>
</evidence>
<dbReference type="SUPFAM" id="SSF56784">
    <property type="entry name" value="HAD-like"/>
    <property type="match status" value="1"/>
</dbReference>
<dbReference type="STRING" id="81824.A9UPU4"/>
<dbReference type="NCBIfam" id="TIGR01458">
    <property type="entry name" value="HAD-SF-IIA-hyp3"/>
    <property type="match status" value="1"/>
</dbReference>
<dbReference type="PANTHER" id="PTHR19288:SF46">
    <property type="entry name" value="HALOACID DEHALOGENASE-LIKE HYDROLASE DOMAIN-CONTAINING PROTEIN 2"/>
    <property type="match status" value="1"/>
</dbReference>
<dbReference type="KEGG" id="mbr:MONBRDRAFT_13731"/>
<dbReference type="Pfam" id="PF13344">
    <property type="entry name" value="Hydrolase_6"/>
    <property type="match status" value="1"/>
</dbReference>
<evidence type="ECO:0000256" key="3">
    <source>
        <dbReference type="ARBA" id="ARBA00022723"/>
    </source>
</evidence>
<dbReference type="GO" id="GO:0016791">
    <property type="term" value="F:phosphatase activity"/>
    <property type="evidence" value="ECO:0000318"/>
    <property type="project" value="GO_Central"/>
</dbReference>
<evidence type="ECO:0000256" key="4">
    <source>
        <dbReference type="ARBA" id="ARBA00022842"/>
    </source>
</evidence>
<gene>
    <name evidence="6" type="ORF">MONBRDRAFT_13731</name>
</gene>
<dbReference type="Gene3D" id="3.40.50.1000">
    <property type="entry name" value="HAD superfamily/HAD-like"/>
    <property type="match status" value="2"/>
</dbReference>
<dbReference type="FunCoup" id="A9UPU4">
    <property type="interactions" value="465"/>
</dbReference>
<dbReference type="RefSeq" id="XP_001742696.1">
    <property type="nucleotide sequence ID" value="XM_001742644.1"/>
</dbReference>
<dbReference type="GO" id="GO:0005737">
    <property type="term" value="C:cytoplasm"/>
    <property type="evidence" value="ECO:0000318"/>
    <property type="project" value="GO_Central"/>
</dbReference>
<dbReference type="InterPro" id="IPR023214">
    <property type="entry name" value="HAD_sf"/>
</dbReference>
<name>A9UPU4_MONBE</name>
<dbReference type="InterPro" id="IPR006357">
    <property type="entry name" value="HAD-SF_hydro_IIA"/>
</dbReference>
<dbReference type="EMBL" id="CH991543">
    <property type="protein sequence ID" value="EDQ92934.1"/>
    <property type="molecule type" value="Genomic_DNA"/>
</dbReference>
<sequence length="229" mass="24704">RKTKAVFVDISGTLLVGNAALPGAIDALARLKQNYTVRLVTNTSKESQRAIYERLTTLGFAVEPSEVFTSLAATRALLLRDQRRCFFIIPPATEEDFADVPRDSPDTVVLGLAPDSFDYATLDTGFQILRQPDARLIAINTSRFYATPSGVHIAAGAFVRALEYAANVSAHVVGKPSAEFFRAAAASCHLDVESCVMIGDDTGDDFEGAMRAGLRAMLVATGRFDAARR</sequence>
<comment type="cofactor">
    <cofactor evidence="1">
        <name>Mg(2+)</name>
        <dbReference type="ChEBI" id="CHEBI:18420"/>
    </cofactor>
</comment>
<dbReference type="PANTHER" id="PTHR19288">
    <property type="entry name" value="4-NITROPHENYLPHOSPHATASE-RELATED"/>
    <property type="match status" value="1"/>
</dbReference>
<comment type="similarity">
    <text evidence="2">Belongs to the HAD-like hydrolase superfamily.</text>
</comment>
<dbReference type="InterPro" id="IPR036412">
    <property type="entry name" value="HAD-like_sf"/>
</dbReference>
<dbReference type="Pfam" id="PF13242">
    <property type="entry name" value="Hydrolase_like"/>
    <property type="match status" value="1"/>
</dbReference>
<evidence type="ECO:0000313" key="6">
    <source>
        <dbReference type="EMBL" id="EDQ92934.1"/>
    </source>
</evidence>
<keyword evidence="7" id="KW-1185">Reference proteome</keyword>
<feature type="non-terminal residue" evidence="6">
    <location>
        <position position="1"/>
    </location>
</feature>
<dbReference type="GO" id="GO:0046872">
    <property type="term" value="F:metal ion binding"/>
    <property type="evidence" value="ECO:0007669"/>
    <property type="project" value="UniProtKB-KW"/>
</dbReference>
<dbReference type="OMA" id="EEHIFMP"/>
<dbReference type="InterPro" id="IPR006355">
    <property type="entry name" value="LHPP/HDHD2"/>
</dbReference>
<protein>
    <recommendedName>
        <fullName evidence="5">Haloacid dehalogenase-like hydrolase domain-containing protein 2</fullName>
    </recommendedName>
</protein>
<organism evidence="6 7">
    <name type="scientific">Monosiga brevicollis</name>
    <name type="common">Choanoflagellate</name>
    <dbReference type="NCBI Taxonomy" id="81824"/>
    <lineage>
        <taxon>Eukaryota</taxon>
        <taxon>Choanoflagellata</taxon>
        <taxon>Craspedida</taxon>
        <taxon>Salpingoecidae</taxon>
        <taxon>Monosiga</taxon>
    </lineage>
</organism>
<evidence type="ECO:0000313" key="7">
    <source>
        <dbReference type="Proteomes" id="UP000001357"/>
    </source>
</evidence>
<keyword evidence="3" id="KW-0479">Metal-binding</keyword>
<dbReference type="eggNOG" id="KOG3040">
    <property type="taxonomic scope" value="Eukaryota"/>
</dbReference>
<dbReference type="GeneID" id="5887620"/>
<dbReference type="AlphaFoldDB" id="A9UPU4"/>
<proteinExistence type="inferred from homology"/>